<dbReference type="PANTHER" id="PTHR42832:SF3">
    <property type="entry name" value="L-GLUTAMINE--4-(METHYLSULFANYL)-2-OXOBUTANOATE AMINOTRANSFERASE"/>
    <property type="match status" value="1"/>
</dbReference>
<dbReference type="InterPro" id="IPR015422">
    <property type="entry name" value="PyrdxlP-dep_Trfase_small"/>
</dbReference>
<dbReference type="PANTHER" id="PTHR42832">
    <property type="entry name" value="AMINO ACID AMINOTRANSFERASE"/>
    <property type="match status" value="1"/>
</dbReference>
<gene>
    <name evidence="5" type="primary">dapL</name>
    <name evidence="5" type="ORF">OCA8868_02639</name>
</gene>
<dbReference type="GO" id="GO:0010285">
    <property type="term" value="F:L,L-diaminopimelate aminotransferase activity"/>
    <property type="evidence" value="ECO:0007669"/>
    <property type="project" value="UniProtKB-EC"/>
</dbReference>
<comment type="cofactor">
    <cofactor evidence="1">
        <name>pyridoxal 5'-phosphate</name>
        <dbReference type="ChEBI" id="CHEBI:597326"/>
    </cofactor>
</comment>
<name>A0A238KH77_9RHOB</name>
<dbReference type="Gene3D" id="3.40.640.10">
    <property type="entry name" value="Type I PLP-dependent aspartate aminotransferase-like (Major domain)"/>
    <property type="match status" value="1"/>
</dbReference>
<accession>A0A238KH77</accession>
<keyword evidence="2 5" id="KW-0032">Aminotransferase</keyword>
<dbReference type="Pfam" id="PF00155">
    <property type="entry name" value="Aminotran_1_2"/>
    <property type="match status" value="1"/>
</dbReference>
<dbReference type="InterPro" id="IPR015424">
    <property type="entry name" value="PyrdxlP-dep_Trfase"/>
</dbReference>
<organism evidence="5 6">
    <name type="scientific">Octadecabacter ascidiaceicola</name>
    <dbReference type="NCBI Taxonomy" id="1655543"/>
    <lineage>
        <taxon>Bacteria</taxon>
        <taxon>Pseudomonadati</taxon>
        <taxon>Pseudomonadota</taxon>
        <taxon>Alphaproteobacteria</taxon>
        <taxon>Rhodobacterales</taxon>
        <taxon>Roseobacteraceae</taxon>
        <taxon>Octadecabacter</taxon>
    </lineage>
</organism>
<evidence type="ECO:0000256" key="1">
    <source>
        <dbReference type="ARBA" id="ARBA00001933"/>
    </source>
</evidence>
<sequence length="392" mass="43015">MTYPERFSNLPAYAWPRLRALLDVHEAGGEPVNMTIGEPQHPFPNFVPDVLAQSVGEFAKYPTNEGAPELLAAICGWVTRRYSVDITPDRVMILNGTREGLYNAAMALSPEVKNGKQPVVLLPNPFYQVYAIAALSVNAEPVMVPATAESGHLPDYAALDPEILDRTTIAYICSPANPQGAVADREYWAQLIALAEKHDFKIFADECYSEIYRDTPPMGVLEAAADTGCDPERIVAFHSLSKRSNLPGLRSGFVVSGPKNTKEMRQLRAYAGAPLPMPIQRVSTRVWSDEGHVIENRALYRAKFDAADAIFAGVNSYTSPEAGFFLWLPVEDGETAALKLWKEKGVRVLPGAYLSRPDPSGDPGSGYIRVALVASIEETQRGLTQIRDCLYT</sequence>
<dbReference type="Gene3D" id="3.90.1150.10">
    <property type="entry name" value="Aspartate Aminotransferase, domain 1"/>
    <property type="match status" value="1"/>
</dbReference>
<dbReference type="EMBL" id="FXYD01000004">
    <property type="protein sequence ID" value="SMX42048.1"/>
    <property type="molecule type" value="Genomic_DNA"/>
</dbReference>
<reference evidence="6" key="1">
    <citation type="submission" date="2017-05" db="EMBL/GenBank/DDBJ databases">
        <authorList>
            <person name="Rodrigo-Torres L."/>
            <person name="Arahal R. D."/>
            <person name="Lucena T."/>
        </authorList>
    </citation>
    <scope>NUCLEOTIDE SEQUENCE [LARGE SCALE GENOMIC DNA]</scope>
    <source>
        <strain evidence="6">CECT 8868</strain>
    </source>
</reference>
<dbReference type="GO" id="GO:0030170">
    <property type="term" value="F:pyridoxal phosphate binding"/>
    <property type="evidence" value="ECO:0007669"/>
    <property type="project" value="InterPro"/>
</dbReference>
<dbReference type="Proteomes" id="UP000203464">
    <property type="component" value="Unassembled WGS sequence"/>
</dbReference>
<feature type="domain" description="Aminotransferase class I/classII large" evidence="4">
    <location>
        <begin position="32"/>
        <end position="378"/>
    </location>
</feature>
<evidence type="ECO:0000259" key="4">
    <source>
        <dbReference type="Pfam" id="PF00155"/>
    </source>
</evidence>
<dbReference type="CDD" id="cd00609">
    <property type="entry name" value="AAT_like"/>
    <property type="match status" value="1"/>
</dbReference>
<dbReference type="RefSeq" id="WP_093997014.1">
    <property type="nucleotide sequence ID" value="NZ_FXYD01000004.1"/>
</dbReference>
<proteinExistence type="predicted"/>
<keyword evidence="3 5" id="KW-0808">Transferase</keyword>
<dbReference type="OrthoDB" id="9813612at2"/>
<evidence type="ECO:0000256" key="3">
    <source>
        <dbReference type="ARBA" id="ARBA00022679"/>
    </source>
</evidence>
<dbReference type="InterPro" id="IPR004839">
    <property type="entry name" value="Aminotransferase_I/II_large"/>
</dbReference>
<dbReference type="InterPro" id="IPR050881">
    <property type="entry name" value="LL-DAP_aminotransferase"/>
</dbReference>
<evidence type="ECO:0000313" key="6">
    <source>
        <dbReference type="Proteomes" id="UP000203464"/>
    </source>
</evidence>
<dbReference type="InterPro" id="IPR015421">
    <property type="entry name" value="PyrdxlP-dep_Trfase_major"/>
</dbReference>
<keyword evidence="6" id="KW-1185">Reference proteome</keyword>
<dbReference type="SUPFAM" id="SSF53383">
    <property type="entry name" value="PLP-dependent transferases"/>
    <property type="match status" value="1"/>
</dbReference>
<protein>
    <submittedName>
        <fullName evidence="5">LL-diaminopimelate aminotransferase</fullName>
        <ecNumber evidence="5">2.6.1.83</ecNumber>
    </submittedName>
</protein>
<dbReference type="EC" id="2.6.1.83" evidence="5"/>
<dbReference type="AlphaFoldDB" id="A0A238KH77"/>
<evidence type="ECO:0000256" key="2">
    <source>
        <dbReference type="ARBA" id="ARBA00022576"/>
    </source>
</evidence>
<evidence type="ECO:0000313" key="5">
    <source>
        <dbReference type="EMBL" id="SMX42048.1"/>
    </source>
</evidence>